<dbReference type="OrthoDB" id="1718310at2"/>
<dbReference type="Proteomes" id="UP000032279">
    <property type="component" value="Unassembled WGS sequence"/>
</dbReference>
<protein>
    <submittedName>
        <fullName evidence="1">Uncharacterized protein</fullName>
    </submittedName>
</protein>
<dbReference type="PATRIC" id="fig|1335616.4.peg.671"/>
<keyword evidence="2" id="KW-1185">Reference proteome</keyword>
<sequence>MDEDGEKIIFGESDSFFKNENGEMKIKHNQYDSLWLNKQAQVDWVRDRSRKGEPILGLHVKVEGQVSGNSFNIENSYQLEWDKTSQHIADVYAAKQDEYEPAIPMGKVA</sequence>
<organism evidence="1 2">
    <name type="scientific">Paucilactobacillus wasatchensis</name>
    <dbReference type="NCBI Taxonomy" id="1335616"/>
    <lineage>
        <taxon>Bacteria</taxon>
        <taxon>Bacillati</taxon>
        <taxon>Bacillota</taxon>
        <taxon>Bacilli</taxon>
        <taxon>Lactobacillales</taxon>
        <taxon>Lactobacillaceae</taxon>
        <taxon>Paucilactobacillus</taxon>
    </lineage>
</organism>
<dbReference type="RefSeq" id="WP_044010378.1">
    <property type="nucleotide sequence ID" value="NZ_AWTT01000012.1"/>
</dbReference>
<accession>A0A0D0Y5W5</accession>
<evidence type="ECO:0000313" key="2">
    <source>
        <dbReference type="Proteomes" id="UP000032279"/>
    </source>
</evidence>
<reference evidence="1 2" key="1">
    <citation type="submission" date="2013-08" db="EMBL/GenBank/DDBJ databases">
        <title>Lactobacillus wasatchii sp. WDC04, a late gas producing bacteria isolated from aged chedder cheese.</title>
        <authorList>
            <person name="Oberg C.J."/>
            <person name="Culumber M."/>
            <person name="McMahon D.J."/>
            <person name="Broadbent J.R."/>
            <person name="Oberg T.S."/>
            <person name="Ortaki F."/>
        </authorList>
    </citation>
    <scope>NUCLEOTIDE SEQUENCE [LARGE SCALE GENOMIC DNA]</scope>
    <source>
        <strain evidence="1 2">WDC04</strain>
    </source>
</reference>
<comment type="caution">
    <text evidence="1">The sequence shown here is derived from an EMBL/GenBank/DDBJ whole genome shotgun (WGS) entry which is preliminary data.</text>
</comment>
<name>A0A0D0Y5W5_9LACO</name>
<gene>
    <name evidence="1" type="ORF">WDC_0677</name>
</gene>
<dbReference type="AlphaFoldDB" id="A0A0D0Y5W5"/>
<evidence type="ECO:0000313" key="1">
    <source>
        <dbReference type="EMBL" id="KIS03683.1"/>
    </source>
</evidence>
<proteinExistence type="predicted"/>
<dbReference type="EMBL" id="AWTT01000012">
    <property type="protein sequence ID" value="KIS03683.1"/>
    <property type="molecule type" value="Genomic_DNA"/>
</dbReference>